<dbReference type="Pfam" id="PF25597">
    <property type="entry name" value="SH3_retrovirus"/>
    <property type="match status" value="1"/>
</dbReference>
<keyword evidence="1" id="KW-0863">Zinc-finger</keyword>
<dbReference type="InterPro" id="IPR012337">
    <property type="entry name" value="RNaseH-like_sf"/>
</dbReference>
<keyword evidence="1" id="KW-0862">Zinc</keyword>
<feature type="coiled-coil region" evidence="2">
    <location>
        <begin position="1299"/>
        <end position="1326"/>
    </location>
</feature>
<dbReference type="PROSITE" id="PS50994">
    <property type="entry name" value="INTEGRASE"/>
    <property type="match status" value="1"/>
</dbReference>
<keyword evidence="1" id="KW-0479">Metal-binding</keyword>
<gene>
    <name evidence="6" type="ORF">Tci_012723</name>
</gene>
<evidence type="ECO:0000256" key="1">
    <source>
        <dbReference type="PROSITE-ProRule" id="PRU00047"/>
    </source>
</evidence>
<dbReference type="EMBL" id="BKCJ010001345">
    <property type="protein sequence ID" value="GEU40745.1"/>
    <property type="molecule type" value="Genomic_DNA"/>
</dbReference>
<evidence type="ECO:0000259" key="4">
    <source>
        <dbReference type="PROSITE" id="PS50158"/>
    </source>
</evidence>
<dbReference type="PANTHER" id="PTHR11439:SF495">
    <property type="entry name" value="REVERSE TRANSCRIPTASE, RNA-DEPENDENT DNA POLYMERASE-RELATED"/>
    <property type="match status" value="1"/>
</dbReference>
<dbReference type="Gene3D" id="3.30.420.10">
    <property type="entry name" value="Ribonuclease H-like superfamily/Ribonuclease H"/>
    <property type="match status" value="1"/>
</dbReference>
<name>A0A6L2JXZ1_TANCI</name>
<dbReference type="PANTHER" id="PTHR11439">
    <property type="entry name" value="GAG-POL-RELATED RETROTRANSPOSON"/>
    <property type="match status" value="1"/>
</dbReference>
<evidence type="ECO:0000256" key="3">
    <source>
        <dbReference type="SAM" id="MobiDB-lite"/>
    </source>
</evidence>
<feature type="domain" description="Integrase catalytic" evidence="5">
    <location>
        <begin position="408"/>
        <end position="522"/>
    </location>
</feature>
<protein>
    <submittedName>
        <fullName evidence="6">Ribonuclease H-like domain-containing protein</fullName>
    </submittedName>
</protein>
<feature type="domain" description="CCHC-type" evidence="4">
    <location>
        <begin position="224"/>
        <end position="239"/>
    </location>
</feature>
<accession>A0A6L2JXZ1</accession>
<dbReference type="InterPro" id="IPR054722">
    <property type="entry name" value="PolX-like_BBD"/>
</dbReference>
<dbReference type="InterPro" id="IPR036397">
    <property type="entry name" value="RNaseH_sf"/>
</dbReference>
<dbReference type="InterPro" id="IPR001584">
    <property type="entry name" value="Integrase_cat-core"/>
</dbReference>
<evidence type="ECO:0000313" key="6">
    <source>
        <dbReference type="EMBL" id="GEU40745.1"/>
    </source>
</evidence>
<feature type="region of interest" description="Disordered" evidence="3">
    <location>
        <begin position="1113"/>
        <end position="1134"/>
    </location>
</feature>
<proteinExistence type="predicted"/>
<dbReference type="SUPFAM" id="SSF53098">
    <property type="entry name" value="Ribonuclease H-like"/>
    <property type="match status" value="1"/>
</dbReference>
<comment type="caution">
    <text evidence="6">The sequence shown here is derived from an EMBL/GenBank/DDBJ whole genome shotgun (WGS) entry which is preliminary data.</text>
</comment>
<dbReference type="InterPro" id="IPR036875">
    <property type="entry name" value="Znf_CCHC_sf"/>
</dbReference>
<dbReference type="PROSITE" id="PS50158">
    <property type="entry name" value="ZF_CCHC"/>
    <property type="match status" value="1"/>
</dbReference>
<sequence>MLKQGNYEIWRLRIEQYFQVQDYALWDVIKNENSFKPVAHTITNDAGTSTTLIPGPVTTEEKAQKKCCEGKKHNEFDDLYNNFKIVKQEVKGTANSSSSLNSQNMAFVSSPSSTNEINTAYEVSTTNTQANPASTQVNTASTQVSTANLSDVTVYAFLASQPNGSQLAHKDLVQIHKDDLEKMDLKCQLALLRMRTRRFFQKTSRKITIKGNDTAGYDKSKVECFNCHKLGYFARECRQPRNQDSRNKNQDNSKKTVHVEYTSSNAMVVIDGADFDWNFMADDEIPTNMALMAFLNSETSKSVCEDISNEVKEYHDAPLVKDMVLDNKDCLVDSPLVEEKKTVVPIIAKVEFVRPKQQEKPVRKTVRPVKTARTRPVNTARPNSAVVNDVNSHPQKEDQGYVNSGCSRHMTGNMSYLFDFMKFNGGYVTFKRGAKGGRITGKGTLKTASKDKTTRILKKFITKIENLVDKKIKVIRCDNGIEFKNSVMNDFCAMKGIRREFSVAQTPQQNGVAERRNKILIEAARIMVLVVKPHNKTPYKLFRGRNHALSFMRPFGCHVIILNTLDHLGKFDGKSDDGFFIGYSLNSKDFRVYNLRTRKVKENLHIRFLEDKPSVASNGPKWLFDIDVLTKSMNYVPVVVGVSEESEIDNQEKSKNSTQDVNTVGPSINTASTNVNTKVDLSNILNTYLVPSTPNTRIHKDHLLDHFGFSRPDITFAVCTCARFQVTPKVSYLHAVKRIFRYLKGQPKLGLWYLKDLLIELEAYTDSDYAGASLDMKSTTRGCQFLRSRLISWQCKKQTVVTNSTTEAEYVATASINLQLLVMVTAAEKPTESEGFEQIIDFLNANPIKYALMVNPTIYTLCIKQFWAMVKVKTVNGEEHIQALVDKKKVIITETTGSESRPPMLNKENYVPQSSRLLRYAKSRPNRKLIHNSILNGPYVRRMIPAPGDANREVTMTETFHPEWSRHVTIVHQTKDLHTVDYTQLYDFLKYNQKEVDELKAKILAKTQDPIALMANSNNPYAFPAPNQDQLSFNQNYLQQPMPNPEDMTDPTTRISSNPRNRQIAQPGMIMGQDRQMQMVGEEYDLMAAAADIDEIKEVNANCILMANLQQASTSSTQTDKAPVYDSDGSAENDNNVISEDTSVEQGGEIVEQHLVNFKETRALYDSLYQNLAIEVEKVNSVNRKLKETNVDRTTELARFKNQTRCFEISQEKYDKLERCYQQSVYQEQCLFKKINALHLSTEATKFVGDFKSLANEADASLAKHKALELDIKRLLKAVVSQDIMNIVQKESVVDTSDLQTELEHYKDMQQKIERLQAQLGDLKGKSKDTSCVSETHNPLS</sequence>
<dbReference type="GO" id="GO:0003676">
    <property type="term" value="F:nucleic acid binding"/>
    <property type="evidence" value="ECO:0007669"/>
    <property type="project" value="InterPro"/>
</dbReference>
<dbReference type="GO" id="GO:0015074">
    <property type="term" value="P:DNA integration"/>
    <property type="evidence" value="ECO:0007669"/>
    <property type="project" value="InterPro"/>
</dbReference>
<dbReference type="InterPro" id="IPR001878">
    <property type="entry name" value="Znf_CCHC"/>
</dbReference>
<dbReference type="GO" id="GO:0008270">
    <property type="term" value="F:zinc ion binding"/>
    <property type="evidence" value="ECO:0007669"/>
    <property type="project" value="UniProtKB-KW"/>
</dbReference>
<dbReference type="Pfam" id="PF22936">
    <property type="entry name" value="Pol_BBD"/>
    <property type="match status" value="1"/>
</dbReference>
<organism evidence="6">
    <name type="scientific">Tanacetum cinerariifolium</name>
    <name type="common">Dalmatian daisy</name>
    <name type="synonym">Chrysanthemum cinerariifolium</name>
    <dbReference type="NCBI Taxonomy" id="118510"/>
    <lineage>
        <taxon>Eukaryota</taxon>
        <taxon>Viridiplantae</taxon>
        <taxon>Streptophyta</taxon>
        <taxon>Embryophyta</taxon>
        <taxon>Tracheophyta</taxon>
        <taxon>Spermatophyta</taxon>
        <taxon>Magnoliopsida</taxon>
        <taxon>eudicotyledons</taxon>
        <taxon>Gunneridae</taxon>
        <taxon>Pentapetalae</taxon>
        <taxon>asterids</taxon>
        <taxon>campanulids</taxon>
        <taxon>Asterales</taxon>
        <taxon>Asteraceae</taxon>
        <taxon>Asteroideae</taxon>
        <taxon>Anthemideae</taxon>
        <taxon>Anthemidinae</taxon>
        <taxon>Tanacetum</taxon>
    </lineage>
</organism>
<dbReference type="CDD" id="cd09272">
    <property type="entry name" value="RNase_HI_RT_Ty1"/>
    <property type="match status" value="1"/>
</dbReference>
<feature type="compositionally biased region" description="Polar residues" evidence="3">
    <location>
        <begin position="656"/>
        <end position="669"/>
    </location>
</feature>
<dbReference type="InterPro" id="IPR057670">
    <property type="entry name" value="SH3_retrovirus"/>
</dbReference>
<reference evidence="6" key="1">
    <citation type="journal article" date="2019" name="Sci. Rep.">
        <title>Draft genome of Tanacetum cinerariifolium, the natural source of mosquito coil.</title>
        <authorList>
            <person name="Yamashiro T."/>
            <person name="Shiraishi A."/>
            <person name="Satake H."/>
            <person name="Nakayama K."/>
        </authorList>
    </citation>
    <scope>NUCLEOTIDE SEQUENCE</scope>
</reference>
<keyword evidence="2" id="KW-0175">Coiled coil</keyword>
<evidence type="ECO:0000256" key="2">
    <source>
        <dbReference type="SAM" id="Coils"/>
    </source>
</evidence>
<feature type="region of interest" description="Disordered" evidence="3">
    <location>
        <begin position="647"/>
        <end position="669"/>
    </location>
</feature>
<dbReference type="SUPFAM" id="SSF57756">
    <property type="entry name" value="Retrovirus zinc finger-like domains"/>
    <property type="match status" value="1"/>
</dbReference>
<evidence type="ECO:0000259" key="5">
    <source>
        <dbReference type="PROSITE" id="PS50994"/>
    </source>
</evidence>